<dbReference type="EMBL" id="JAHCVK010000009">
    <property type="protein sequence ID" value="MBT0654292.1"/>
    <property type="molecule type" value="Genomic_DNA"/>
</dbReference>
<gene>
    <name evidence="1" type="ORF">KI810_14600</name>
</gene>
<dbReference type="Pfam" id="PF03692">
    <property type="entry name" value="CxxCxxCC"/>
    <property type="match status" value="1"/>
</dbReference>
<name>A0ABS5SFZ9_9BACT</name>
<accession>A0ABS5SFZ9</accession>
<protein>
    <submittedName>
        <fullName evidence="1">YkgJ family cysteine cluster protein</fullName>
    </submittedName>
</protein>
<dbReference type="Proteomes" id="UP000756860">
    <property type="component" value="Unassembled WGS sequence"/>
</dbReference>
<keyword evidence="2" id="KW-1185">Reference proteome</keyword>
<reference evidence="1 2" key="1">
    <citation type="submission" date="2021-05" db="EMBL/GenBank/DDBJ databases">
        <title>The draft genome of Geobacter luticola JCM 17780.</title>
        <authorList>
            <person name="Xu Z."/>
            <person name="Masuda Y."/>
            <person name="Itoh H."/>
            <person name="Senoo K."/>
        </authorList>
    </citation>
    <scope>NUCLEOTIDE SEQUENCE [LARGE SCALE GENOMIC DNA]</scope>
    <source>
        <strain evidence="1 2">JCM 17780</strain>
    </source>
</reference>
<evidence type="ECO:0000313" key="2">
    <source>
        <dbReference type="Proteomes" id="UP000756860"/>
    </source>
</evidence>
<dbReference type="InterPro" id="IPR005358">
    <property type="entry name" value="Puta_zinc/iron-chelating_dom"/>
</dbReference>
<evidence type="ECO:0000313" key="1">
    <source>
        <dbReference type="EMBL" id="MBT0654292.1"/>
    </source>
</evidence>
<sequence length="236" mass="26632">MWQHLTDAVREQQALFDSEIASWIDGYTQEGGRLFCGKGCSNCCTLAVNCTFPEALRISTTLSESQAARILGHAGRLLSHVREVADLKSYLRMHRQEIGHCPFLDDTGNCGIYQERPLSCRALLSTRESRWCGLDFAQLSPEEKRAFVESLDRAVTAFPLHYVAATQERGQALETDIAREMANRYGFSLYGNLPYLIHLEREHGISGIIPQGFEITTSFLDQNDLLNPFLLTLDRE</sequence>
<proteinExistence type="predicted"/>
<comment type="caution">
    <text evidence="1">The sequence shown here is derived from an EMBL/GenBank/DDBJ whole genome shotgun (WGS) entry which is preliminary data.</text>
</comment>
<dbReference type="RefSeq" id="WP_214176299.1">
    <property type="nucleotide sequence ID" value="NZ_JAHCVK010000009.1"/>
</dbReference>
<organism evidence="1 2">
    <name type="scientific">Geomobilimonas luticola</name>
    <dbReference type="NCBI Taxonomy" id="1114878"/>
    <lineage>
        <taxon>Bacteria</taxon>
        <taxon>Pseudomonadati</taxon>
        <taxon>Thermodesulfobacteriota</taxon>
        <taxon>Desulfuromonadia</taxon>
        <taxon>Geobacterales</taxon>
        <taxon>Geobacteraceae</taxon>
        <taxon>Geomobilimonas</taxon>
    </lineage>
</organism>